<sequence>MLYDLEEIKAEFKGLEWEYAFSGEVHLEEGEGHRGPAHVVRLVGKKLAK</sequence>
<protein>
    <submittedName>
        <fullName evidence="1">Uncharacterized protein</fullName>
    </submittedName>
</protein>
<keyword evidence="2" id="KW-1185">Reference proteome</keyword>
<reference evidence="1 2" key="1">
    <citation type="submission" date="2012-05" db="EMBL/GenBank/DDBJ databases">
        <title>Genome sequence of Nitritalea halalkaliphila LW7.</title>
        <authorList>
            <person name="Jangir P.K."/>
            <person name="Singh A."/>
            <person name="Shivaji S."/>
            <person name="Sharma R."/>
        </authorList>
    </citation>
    <scope>NUCLEOTIDE SEQUENCE [LARGE SCALE GENOMIC DNA]</scope>
    <source>
        <strain evidence="1 2">LW7</strain>
    </source>
</reference>
<dbReference type="AlphaFoldDB" id="I5C8E1"/>
<organism evidence="1 2">
    <name type="scientific">Nitritalea halalkaliphila LW7</name>
    <dbReference type="NCBI Taxonomy" id="1189621"/>
    <lineage>
        <taxon>Bacteria</taxon>
        <taxon>Pseudomonadati</taxon>
        <taxon>Bacteroidota</taxon>
        <taxon>Cytophagia</taxon>
        <taxon>Cytophagales</taxon>
        <taxon>Cyclobacteriaceae</taxon>
        <taxon>Nitritalea</taxon>
    </lineage>
</organism>
<accession>I5C8E1</accession>
<comment type="caution">
    <text evidence="1">The sequence shown here is derived from an EMBL/GenBank/DDBJ whole genome shotgun (WGS) entry which is preliminary data.</text>
</comment>
<dbReference type="RefSeq" id="WP_009053736.1">
    <property type="nucleotide sequence ID" value="NZ_AJYA01000009.1"/>
</dbReference>
<name>I5C8E1_9BACT</name>
<dbReference type="EMBL" id="AJYA01000009">
    <property type="protein sequence ID" value="EIM78093.1"/>
    <property type="molecule type" value="Genomic_DNA"/>
</dbReference>
<evidence type="ECO:0000313" key="2">
    <source>
        <dbReference type="Proteomes" id="UP000005551"/>
    </source>
</evidence>
<dbReference type="Proteomes" id="UP000005551">
    <property type="component" value="Unassembled WGS sequence"/>
</dbReference>
<proteinExistence type="predicted"/>
<dbReference type="STRING" id="1189621.A3SI_04792"/>
<evidence type="ECO:0000313" key="1">
    <source>
        <dbReference type="EMBL" id="EIM78093.1"/>
    </source>
</evidence>
<gene>
    <name evidence="1" type="ORF">A3SI_04792</name>
</gene>